<feature type="transmembrane region" description="Helical" evidence="1">
    <location>
        <begin position="108"/>
        <end position="130"/>
    </location>
</feature>
<feature type="transmembrane region" description="Helical" evidence="1">
    <location>
        <begin position="82"/>
        <end position="102"/>
    </location>
</feature>
<evidence type="ECO:0000256" key="1">
    <source>
        <dbReference type="SAM" id="Phobius"/>
    </source>
</evidence>
<sequence length="157" mass="17916">MNSEGKNKETMNKHAYLLSSAIAWVVRNFYDATDALSNQRKQNNGSKSMAANEKQIYPLCLPTRAYTGLEQRRIMHICRRENLNRILMNCVFLLILGSAISYMFYWSLILLLIIHSIVASKLVPVVCCYVRVKILANKTLINKAAALRVSLYPQTEC</sequence>
<keyword evidence="1" id="KW-0812">Transmembrane</keyword>
<organism evidence="2 3">
    <name type="scientific">Trichinella patagoniensis</name>
    <dbReference type="NCBI Taxonomy" id="990121"/>
    <lineage>
        <taxon>Eukaryota</taxon>
        <taxon>Metazoa</taxon>
        <taxon>Ecdysozoa</taxon>
        <taxon>Nematoda</taxon>
        <taxon>Enoplea</taxon>
        <taxon>Dorylaimia</taxon>
        <taxon>Trichinellida</taxon>
        <taxon>Trichinellidae</taxon>
        <taxon>Trichinella</taxon>
    </lineage>
</organism>
<reference evidence="2 3" key="1">
    <citation type="submission" date="2015-01" db="EMBL/GenBank/DDBJ databases">
        <title>Evolution of Trichinella species and genotypes.</title>
        <authorList>
            <person name="Korhonen P.K."/>
            <person name="Edoardo P."/>
            <person name="Giuseppe L.R."/>
            <person name="Gasser R.B."/>
        </authorList>
    </citation>
    <scope>NUCLEOTIDE SEQUENCE [LARGE SCALE GENOMIC DNA]</scope>
    <source>
        <strain evidence="2">ISS2496</strain>
    </source>
</reference>
<dbReference type="OrthoDB" id="10356677at2759"/>
<keyword evidence="3" id="KW-1185">Reference proteome</keyword>
<comment type="caution">
    <text evidence="2">The sequence shown here is derived from an EMBL/GenBank/DDBJ whole genome shotgun (WGS) entry which is preliminary data.</text>
</comment>
<keyword evidence="1" id="KW-1133">Transmembrane helix</keyword>
<keyword evidence="1" id="KW-0472">Membrane</keyword>
<gene>
    <name evidence="2" type="ORF">T12_2942</name>
</gene>
<evidence type="ECO:0000313" key="2">
    <source>
        <dbReference type="EMBL" id="KRY20336.1"/>
    </source>
</evidence>
<dbReference type="AlphaFoldDB" id="A0A0V1A660"/>
<protein>
    <submittedName>
        <fullName evidence="2">Uncharacterized protein</fullName>
    </submittedName>
</protein>
<name>A0A0V1A660_9BILA</name>
<evidence type="ECO:0000313" key="3">
    <source>
        <dbReference type="Proteomes" id="UP000054783"/>
    </source>
</evidence>
<dbReference type="Proteomes" id="UP000054783">
    <property type="component" value="Unassembled WGS sequence"/>
</dbReference>
<accession>A0A0V1A660</accession>
<dbReference type="EMBL" id="JYDQ01000026">
    <property type="protein sequence ID" value="KRY20336.1"/>
    <property type="molecule type" value="Genomic_DNA"/>
</dbReference>
<proteinExistence type="predicted"/>